<feature type="domain" description="Response regulatory" evidence="11">
    <location>
        <begin position="639"/>
        <end position="754"/>
    </location>
</feature>
<dbReference type="Gene3D" id="3.30.565.10">
    <property type="entry name" value="Histidine kinase-like ATPase, C-terminal domain"/>
    <property type="match status" value="2"/>
</dbReference>
<dbReference type="InterPro" id="IPR013656">
    <property type="entry name" value="PAS_4"/>
</dbReference>
<sequence length="1128" mass="124561">MESESKSTKTYFRGGGEMGDLIRQLAWEKTPLGPVAEWPQSLRTAVNIMLSSKIPMMIHWGPELIHFYNDGYATIMQTKHPGALGEPAYPWWSEMWDFLTPIFDQVKAGETTYFKDQLVLPNRSGFIEEAYFTFSHSPIYNEEGDVAGIYATAIETTSDVVSRRRLAMLSHLSSYSTQMREPAAACQAVSDSLATNPEDVPFALVYLLDETGEKATLAGITGITAGKKESPEVVDLQEDDAACPWPLAQATKAGAPVLVTDLQERLGTLTAGAWPEPLKQAMVLPITKVGQNATSLPYAILVAGISPRRQVDEAYSSFYTLVANHIGRTIANAKAYEEERRRTEALAALDKAKTDFFQNISHEFRTPLTLMLGPLGDLIESGLPQEAQEQLVMVERNGKRLLKLVNNLLSYAQAEAGRLKAQFQPVEIAQVTRDLSSYFRSAIESAGLVFHVNLTPVTAPVYLDADMWEGIIFNLLSNALKFTFKGQISLTLQQQNEQVILTVADTGVGVPAEEVPRLFSRFHRIAGTHGRSHEGSGIGLALVQELVKLHGGTVRVASALGEGTTFTVTIPTGKSHLPAALLAPSTAAAADSQPQPQAPGNYGSSFGAGAGLTYQYSAASDTANVRYAPEAEDAPEHPLILVVDDNEDMLHYLKRVLGQDYRVQTAANGAAAWKLILQSHPALVISDVMMPEVDGFELLEQIRSDERTRLQPVMLLSARAGEEARAEGMEHGADDYLVKPFKTRELKARVKANLELAQLRSKLTAVVTSMAEGFAVLDHHLRFTFTNARVLRLLGKEGAHVNGQLLENVVPTSVFKALKARIALSQKDELTRTFEFLEKGRNRWLEVRIHPLAEGTAFLLTDITFRKKAKSSLEHTLEETASRNTALMKVNETLDNFVNIAAHDLKSPINNLKSLLELHQRESDPAMQRASISRIETSVKKLDLTVTGLLSIVQFQAKGDRGTHEIKFEELFRELQEEFAEELQAQNGQLAADFYEAESIVYIEAYLVSIIRNVVQNALKYKSPTRPPIIHLHTERDHDTVLLRVSDNGIGIDLERYGHHLFKPFKRFTKAAEGNGLGLYLVKNMVERNGGSLEVESRLAQGTTLKIYLKEYARTAVQPTSAPEDLAL</sequence>
<evidence type="ECO:0000256" key="2">
    <source>
        <dbReference type="ARBA" id="ARBA00012438"/>
    </source>
</evidence>
<dbReference type="InterPro" id="IPR005467">
    <property type="entry name" value="His_kinase_dom"/>
</dbReference>
<comment type="catalytic activity">
    <reaction evidence="1">
        <text>ATP + protein L-histidine = ADP + protein N-phospho-L-histidine.</text>
        <dbReference type="EC" id="2.7.13.3"/>
    </reaction>
</comment>
<dbReference type="SMART" id="SM00388">
    <property type="entry name" value="HisKA"/>
    <property type="match status" value="2"/>
</dbReference>
<keyword evidence="3 9" id="KW-0597">Phosphoprotein</keyword>
<dbReference type="InterPro" id="IPR004358">
    <property type="entry name" value="Sig_transdc_His_kin-like_C"/>
</dbReference>
<dbReference type="Gene3D" id="1.10.287.130">
    <property type="match status" value="2"/>
</dbReference>
<dbReference type="InterPro" id="IPR036097">
    <property type="entry name" value="HisK_dim/P_sf"/>
</dbReference>
<dbReference type="CDD" id="cd00130">
    <property type="entry name" value="PAS"/>
    <property type="match status" value="1"/>
</dbReference>
<proteinExistence type="predicted"/>
<dbReference type="GO" id="GO:0005524">
    <property type="term" value="F:ATP binding"/>
    <property type="evidence" value="ECO:0007669"/>
    <property type="project" value="UniProtKB-KW"/>
</dbReference>
<dbReference type="SUPFAM" id="SSF55874">
    <property type="entry name" value="ATPase domain of HSP90 chaperone/DNA topoisomerase II/histidine kinase"/>
    <property type="match status" value="2"/>
</dbReference>
<dbReference type="Gene3D" id="3.30.450.40">
    <property type="match status" value="1"/>
</dbReference>
<keyword evidence="8" id="KW-0902">Two-component regulatory system</keyword>
<evidence type="ECO:0000313" key="13">
    <source>
        <dbReference type="Proteomes" id="UP000266292"/>
    </source>
</evidence>
<dbReference type="PROSITE" id="PS50109">
    <property type="entry name" value="HIS_KIN"/>
    <property type="match status" value="2"/>
</dbReference>
<dbReference type="SMART" id="SM00448">
    <property type="entry name" value="REC"/>
    <property type="match status" value="1"/>
</dbReference>
<dbReference type="PANTHER" id="PTHR43547">
    <property type="entry name" value="TWO-COMPONENT HISTIDINE KINASE"/>
    <property type="match status" value="1"/>
</dbReference>
<evidence type="ECO:0000256" key="4">
    <source>
        <dbReference type="ARBA" id="ARBA00022679"/>
    </source>
</evidence>
<evidence type="ECO:0000259" key="11">
    <source>
        <dbReference type="PROSITE" id="PS50110"/>
    </source>
</evidence>
<evidence type="ECO:0000256" key="5">
    <source>
        <dbReference type="ARBA" id="ARBA00022741"/>
    </source>
</evidence>
<dbReference type="STRING" id="709015.GCA_000472485_03688"/>
<dbReference type="Proteomes" id="UP000266292">
    <property type="component" value="Chromosome"/>
</dbReference>
<protein>
    <recommendedName>
        <fullName evidence="2">histidine kinase</fullName>
        <ecNumber evidence="2">2.7.13.3</ecNumber>
    </recommendedName>
</protein>
<evidence type="ECO:0000259" key="10">
    <source>
        <dbReference type="PROSITE" id="PS50109"/>
    </source>
</evidence>
<dbReference type="AlphaFoldDB" id="A0A1X9YWA5"/>
<dbReference type="InterPro" id="IPR001789">
    <property type="entry name" value="Sig_transdc_resp-reg_receiver"/>
</dbReference>
<evidence type="ECO:0000256" key="1">
    <source>
        <dbReference type="ARBA" id="ARBA00000085"/>
    </source>
</evidence>
<dbReference type="RefSeq" id="WP_025608848.1">
    <property type="nucleotide sequence ID" value="NZ_CP021235.1"/>
</dbReference>
<dbReference type="CDD" id="cd17574">
    <property type="entry name" value="REC_OmpR"/>
    <property type="match status" value="1"/>
</dbReference>
<dbReference type="SMART" id="SM00091">
    <property type="entry name" value="PAS"/>
    <property type="match status" value="1"/>
</dbReference>
<dbReference type="InterPro" id="IPR011006">
    <property type="entry name" value="CheY-like_superfamily"/>
</dbReference>
<dbReference type="CDD" id="cd00082">
    <property type="entry name" value="HisKA"/>
    <property type="match status" value="2"/>
</dbReference>
<evidence type="ECO:0000256" key="6">
    <source>
        <dbReference type="ARBA" id="ARBA00022777"/>
    </source>
</evidence>
<dbReference type="Pfam" id="PF00512">
    <property type="entry name" value="HisKA"/>
    <property type="match status" value="2"/>
</dbReference>
<feature type="domain" description="Histidine kinase" evidence="10">
    <location>
        <begin position="900"/>
        <end position="1113"/>
    </location>
</feature>
<dbReference type="PROSITE" id="PS50110">
    <property type="entry name" value="RESPONSE_REGULATORY"/>
    <property type="match status" value="1"/>
</dbReference>
<dbReference type="InterPro" id="IPR029016">
    <property type="entry name" value="GAF-like_dom_sf"/>
</dbReference>
<keyword evidence="5" id="KW-0547">Nucleotide-binding</keyword>
<name>A0A1X9YWA5_9BACT</name>
<dbReference type="PRINTS" id="PR00344">
    <property type="entry name" value="BCTRLSENSOR"/>
</dbReference>
<keyword evidence="7" id="KW-0067">ATP-binding</keyword>
<organism evidence="12 13">
    <name type="scientific">Pontibacter actiniarum</name>
    <dbReference type="NCBI Taxonomy" id="323450"/>
    <lineage>
        <taxon>Bacteria</taxon>
        <taxon>Pseudomonadati</taxon>
        <taxon>Bacteroidota</taxon>
        <taxon>Cytophagia</taxon>
        <taxon>Cytophagales</taxon>
        <taxon>Hymenobacteraceae</taxon>
        <taxon>Pontibacter</taxon>
    </lineage>
</organism>
<dbReference type="NCBIfam" id="TIGR00229">
    <property type="entry name" value="sensory_box"/>
    <property type="match status" value="1"/>
</dbReference>
<dbReference type="InterPro" id="IPR003661">
    <property type="entry name" value="HisK_dim/P_dom"/>
</dbReference>
<dbReference type="Gene3D" id="3.30.450.20">
    <property type="entry name" value="PAS domain"/>
    <property type="match status" value="2"/>
</dbReference>
<dbReference type="InterPro" id="IPR003594">
    <property type="entry name" value="HATPase_dom"/>
</dbReference>
<evidence type="ECO:0000256" key="3">
    <source>
        <dbReference type="ARBA" id="ARBA00022553"/>
    </source>
</evidence>
<accession>A0A1X9YWA5</accession>
<dbReference type="SMART" id="SM00387">
    <property type="entry name" value="HATPase_c"/>
    <property type="match status" value="2"/>
</dbReference>
<feature type="domain" description="Histidine kinase" evidence="10">
    <location>
        <begin position="359"/>
        <end position="574"/>
    </location>
</feature>
<keyword evidence="6" id="KW-0418">Kinase</keyword>
<dbReference type="EMBL" id="CP021235">
    <property type="protein sequence ID" value="ARS37216.1"/>
    <property type="molecule type" value="Genomic_DNA"/>
</dbReference>
<dbReference type="Gene3D" id="3.40.50.2300">
    <property type="match status" value="1"/>
</dbReference>
<dbReference type="Pfam" id="PF02518">
    <property type="entry name" value="HATPase_c"/>
    <property type="match status" value="2"/>
</dbReference>
<evidence type="ECO:0000256" key="8">
    <source>
        <dbReference type="ARBA" id="ARBA00023012"/>
    </source>
</evidence>
<keyword evidence="4" id="KW-0808">Transferase</keyword>
<dbReference type="CDD" id="cd16922">
    <property type="entry name" value="HATPase_EvgS-ArcB-TorS-like"/>
    <property type="match status" value="1"/>
</dbReference>
<dbReference type="Pfam" id="PF00072">
    <property type="entry name" value="Response_reg"/>
    <property type="match status" value="1"/>
</dbReference>
<dbReference type="SUPFAM" id="SSF52172">
    <property type="entry name" value="CheY-like"/>
    <property type="match status" value="1"/>
</dbReference>
<dbReference type="OrthoDB" id="9766459at2"/>
<dbReference type="SUPFAM" id="SSF55785">
    <property type="entry name" value="PYP-like sensor domain (PAS domain)"/>
    <property type="match status" value="1"/>
</dbReference>
<dbReference type="SUPFAM" id="SSF55781">
    <property type="entry name" value="GAF domain-like"/>
    <property type="match status" value="1"/>
</dbReference>
<evidence type="ECO:0000313" key="12">
    <source>
        <dbReference type="EMBL" id="ARS37216.1"/>
    </source>
</evidence>
<dbReference type="FunFam" id="3.30.565.10:FF:000037">
    <property type="entry name" value="Hybrid sensor histidine kinase/response regulator"/>
    <property type="match status" value="1"/>
</dbReference>
<evidence type="ECO:0000256" key="9">
    <source>
        <dbReference type="PROSITE-ProRule" id="PRU00169"/>
    </source>
</evidence>
<dbReference type="KEGG" id="pact:CA264_18255"/>
<feature type="modified residue" description="4-aspartylphosphate" evidence="9">
    <location>
        <position position="687"/>
    </location>
</feature>
<gene>
    <name evidence="12" type="ORF">CA264_18255</name>
</gene>
<reference evidence="13" key="1">
    <citation type="submission" date="2017-05" db="EMBL/GenBank/DDBJ databases">
        <authorList>
            <person name="Ray J."/>
            <person name="Price M."/>
            <person name="Deutschbauer A."/>
        </authorList>
    </citation>
    <scope>NUCLEOTIDE SEQUENCE [LARGE SCALE GENOMIC DNA]</scope>
    <source>
        <strain evidence="13">DSM 19842</strain>
    </source>
</reference>
<dbReference type="PANTHER" id="PTHR43547:SF2">
    <property type="entry name" value="HYBRID SIGNAL TRANSDUCTION HISTIDINE KINASE C"/>
    <property type="match status" value="1"/>
</dbReference>
<evidence type="ECO:0000256" key="7">
    <source>
        <dbReference type="ARBA" id="ARBA00022840"/>
    </source>
</evidence>
<dbReference type="EC" id="2.7.13.3" evidence="2"/>
<keyword evidence="13" id="KW-1185">Reference proteome</keyword>
<dbReference type="InterPro" id="IPR000014">
    <property type="entry name" value="PAS"/>
</dbReference>
<dbReference type="Pfam" id="PF08448">
    <property type="entry name" value="PAS_4"/>
    <property type="match status" value="1"/>
</dbReference>
<dbReference type="InterPro" id="IPR036890">
    <property type="entry name" value="HATPase_C_sf"/>
</dbReference>
<dbReference type="SUPFAM" id="SSF47384">
    <property type="entry name" value="Homodimeric domain of signal transducing histidine kinase"/>
    <property type="match status" value="2"/>
</dbReference>
<dbReference type="GO" id="GO:0000155">
    <property type="term" value="F:phosphorelay sensor kinase activity"/>
    <property type="evidence" value="ECO:0007669"/>
    <property type="project" value="InterPro"/>
</dbReference>
<dbReference type="InterPro" id="IPR035965">
    <property type="entry name" value="PAS-like_dom_sf"/>
</dbReference>